<evidence type="ECO:0000259" key="4">
    <source>
        <dbReference type="PROSITE" id="PS50995"/>
    </source>
</evidence>
<evidence type="ECO:0000313" key="6">
    <source>
        <dbReference type="Proteomes" id="UP000183410"/>
    </source>
</evidence>
<keyword evidence="6" id="KW-1185">Reference proteome</keyword>
<organism evidence="5 6">
    <name type="scientific">Paenibacillus algorifonticola</name>
    <dbReference type="NCBI Taxonomy" id="684063"/>
    <lineage>
        <taxon>Bacteria</taxon>
        <taxon>Bacillati</taxon>
        <taxon>Bacillota</taxon>
        <taxon>Bacilli</taxon>
        <taxon>Bacillales</taxon>
        <taxon>Paenibacillaceae</taxon>
        <taxon>Paenibacillus</taxon>
    </lineage>
</organism>
<evidence type="ECO:0000256" key="1">
    <source>
        <dbReference type="ARBA" id="ARBA00023015"/>
    </source>
</evidence>
<dbReference type="PANTHER" id="PTHR35790">
    <property type="entry name" value="HTH-TYPE TRANSCRIPTIONAL REGULATOR PCHR"/>
    <property type="match status" value="1"/>
</dbReference>
<dbReference type="SMART" id="SM00347">
    <property type="entry name" value="HTH_MARR"/>
    <property type="match status" value="1"/>
</dbReference>
<dbReference type="Gene3D" id="1.10.10.10">
    <property type="entry name" value="Winged helix-like DNA-binding domain superfamily/Winged helix DNA-binding domain"/>
    <property type="match status" value="1"/>
</dbReference>
<dbReference type="Proteomes" id="UP000183410">
    <property type="component" value="Unassembled WGS sequence"/>
</dbReference>
<keyword evidence="3" id="KW-0804">Transcription</keyword>
<name>A0A1I2AAJ0_9BACL</name>
<dbReference type="InterPro" id="IPR052067">
    <property type="entry name" value="Metal_resp_HTH_trans_reg"/>
</dbReference>
<sequence length="169" mass="19753">METYQMNKQYVYELLIKLLHQQEQFEQEEGSLFLQQLRNSIEFDTPLNMTEIHVVSCIGQHEPLNLTAIADKMVLSKGNVSKVTTRLLKNGWVRKTQLNDNKKEVFFRLTSPGKQLYAIHEELHDKVQAQFMGILHAYNEAELEVVKRFLLDLIGFYEHSIAEITEQTL</sequence>
<proteinExistence type="predicted"/>
<dbReference type="GO" id="GO:0003677">
    <property type="term" value="F:DNA binding"/>
    <property type="evidence" value="ECO:0007669"/>
    <property type="project" value="UniProtKB-KW"/>
</dbReference>
<dbReference type="AlphaFoldDB" id="A0A1I2AAJ0"/>
<feature type="domain" description="HTH marR-type" evidence="4">
    <location>
        <begin position="12"/>
        <end position="155"/>
    </location>
</feature>
<dbReference type="PROSITE" id="PS50995">
    <property type="entry name" value="HTH_MARR_2"/>
    <property type="match status" value="1"/>
</dbReference>
<dbReference type="InterPro" id="IPR036388">
    <property type="entry name" value="WH-like_DNA-bd_sf"/>
</dbReference>
<dbReference type="SUPFAM" id="SSF46785">
    <property type="entry name" value="Winged helix' DNA-binding domain"/>
    <property type="match status" value="1"/>
</dbReference>
<dbReference type="GO" id="GO:0003700">
    <property type="term" value="F:DNA-binding transcription factor activity"/>
    <property type="evidence" value="ECO:0007669"/>
    <property type="project" value="InterPro"/>
</dbReference>
<dbReference type="PROSITE" id="PS01117">
    <property type="entry name" value="HTH_MARR_1"/>
    <property type="match status" value="1"/>
</dbReference>
<gene>
    <name evidence="5" type="ORF">SAMN04487969_102389</name>
</gene>
<reference evidence="6" key="1">
    <citation type="submission" date="2016-10" db="EMBL/GenBank/DDBJ databases">
        <authorList>
            <person name="Varghese N."/>
            <person name="Submissions S."/>
        </authorList>
    </citation>
    <scope>NUCLEOTIDE SEQUENCE [LARGE SCALE GENOMIC DNA]</scope>
    <source>
        <strain evidence="6">CGMCC 1.10223</strain>
    </source>
</reference>
<evidence type="ECO:0000256" key="3">
    <source>
        <dbReference type="ARBA" id="ARBA00023163"/>
    </source>
</evidence>
<evidence type="ECO:0000256" key="2">
    <source>
        <dbReference type="ARBA" id="ARBA00023125"/>
    </source>
</evidence>
<evidence type="ECO:0000313" key="5">
    <source>
        <dbReference type="EMBL" id="SFE41065.1"/>
    </source>
</evidence>
<dbReference type="InterPro" id="IPR000835">
    <property type="entry name" value="HTH_MarR-typ"/>
</dbReference>
<dbReference type="Pfam" id="PF01047">
    <property type="entry name" value="MarR"/>
    <property type="match status" value="1"/>
</dbReference>
<accession>A0A1I2AAJ0</accession>
<dbReference type="PANTHER" id="PTHR35790:SF4">
    <property type="entry name" value="HTH-TYPE TRANSCRIPTIONAL REGULATOR PCHR"/>
    <property type="match status" value="1"/>
</dbReference>
<dbReference type="RefSeq" id="WP_231594167.1">
    <property type="nucleotide sequence ID" value="NZ_FONN01000002.1"/>
</dbReference>
<keyword evidence="1" id="KW-0805">Transcription regulation</keyword>
<dbReference type="EMBL" id="FONN01000002">
    <property type="protein sequence ID" value="SFE41065.1"/>
    <property type="molecule type" value="Genomic_DNA"/>
</dbReference>
<protein>
    <submittedName>
        <fullName evidence="5">DNA-binding transcriptional regulator, MarR family</fullName>
    </submittedName>
</protein>
<dbReference type="InterPro" id="IPR023187">
    <property type="entry name" value="Tscrpt_reg_MarR-type_CS"/>
</dbReference>
<dbReference type="InterPro" id="IPR036390">
    <property type="entry name" value="WH_DNA-bd_sf"/>
</dbReference>
<keyword evidence="2 5" id="KW-0238">DNA-binding</keyword>